<dbReference type="AlphaFoldDB" id="A0A937XCG3"/>
<feature type="transmembrane region" description="Helical" evidence="1">
    <location>
        <begin position="78"/>
        <end position="101"/>
    </location>
</feature>
<dbReference type="EMBL" id="VGIR01000012">
    <property type="protein sequence ID" value="MBM3330858.1"/>
    <property type="molecule type" value="Genomic_DNA"/>
</dbReference>
<feature type="transmembrane region" description="Helical" evidence="1">
    <location>
        <begin position="38"/>
        <end position="58"/>
    </location>
</feature>
<dbReference type="Proteomes" id="UP000779900">
    <property type="component" value="Unassembled WGS sequence"/>
</dbReference>
<accession>A0A937XCG3</accession>
<sequence>MADAPEKRAVVKDRSKSEAGSQKLEVVVQVRGARRARLAARVVVAALLLLIVVGTAQADTGQEAASWLRARGLSPELVVVLIAALPIVELRGAVPVGILFFCMPWWQAVLWALVGNVAPILLVLLLLEKIVAWLSHISLFRRFFAWLFARARSKSASIEKYEFWGLATFVGIPLPGTGAWTGAVAAEVLGLSYWKSLSAIVVGVLMAATVVTFLSVLGKQYRWVGIGLIVLITLGFIYAVVAAVRKPRKKS</sequence>
<feature type="transmembrane region" description="Helical" evidence="1">
    <location>
        <begin position="197"/>
        <end position="217"/>
    </location>
</feature>
<evidence type="ECO:0000313" key="3">
    <source>
        <dbReference type="Proteomes" id="UP000779900"/>
    </source>
</evidence>
<proteinExistence type="predicted"/>
<feature type="transmembrane region" description="Helical" evidence="1">
    <location>
        <begin position="108"/>
        <end position="127"/>
    </location>
</feature>
<dbReference type="PANTHER" id="PTHR36007:SF2">
    <property type="entry name" value="TRANSPORT PROTEIN-RELATED"/>
    <property type="match status" value="1"/>
</dbReference>
<organism evidence="2 3">
    <name type="scientific">candidate division WOR-3 bacterium</name>
    <dbReference type="NCBI Taxonomy" id="2052148"/>
    <lineage>
        <taxon>Bacteria</taxon>
        <taxon>Bacteria division WOR-3</taxon>
    </lineage>
</organism>
<feature type="transmembrane region" description="Helical" evidence="1">
    <location>
        <begin position="163"/>
        <end position="185"/>
    </location>
</feature>
<keyword evidence="1" id="KW-0812">Transmembrane</keyword>
<comment type="caution">
    <text evidence="2">The sequence shown here is derived from an EMBL/GenBank/DDBJ whole genome shotgun (WGS) entry which is preliminary data.</text>
</comment>
<name>A0A937XCG3_UNCW3</name>
<protein>
    <submittedName>
        <fullName evidence="2">Small multi-drug export protein</fullName>
    </submittedName>
</protein>
<dbReference type="PANTHER" id="PTHR36007">
    <property type="entry name" value="TRANSPORT PROTEIN-RELATED"/>
    <property type="match status" value="1"/>
</dbReference>
<keyword evidence="1" id="KW-1133">Transmembrane helix</keyword>
<evidence type="ECO:0000256" key="1">
    <source>
        <dbReference type="SAM" id="Phobius"/>
    </source>
</evidence>
<dbReference type="Pfam" id="PF06695">
    <property type="entry name" value="Sm_multidrug_ex"/>
    <property type="match status" value="1"/>
</dbReference>
<feature type="transmembrane region" description="Helical" evidence="1">
    <location>
        <begin position="133"/>
        <end position="151"/>
    </location>
</feature>
<dbReference type="InterPro" id="IPR009577">
    <property type="entry name" value="Sm_multidrug_ex"/>
</dbReference>
<keyword evidence="1" id="KW-0472">Membrane</keyword>
<feature type="transmembrane region" description="Helical" evidence="1">
    <location>
        <begin position="224"/>
        <end position="244"/>
    </location>
</feature>
<evidence type="ECO:0000313" key="2">
    <source>
        <dbReference type="EMBL" id="MBM3330858.1"/>
    </source>
</evidence>
<reference evidence="2" key="1">
    <citation type="submission" date="2019-03" db="EMBL/GenBank/DDBJ databases">
        <title>Lake Tanganyika Metagenome-Assembled Genomes (MAGs).</title>
        <authorList>
            <person name="Tran P."/>
        </authorList>
    </citation>
    <scope>NUCLEOTIDE SEQUENCE</scope>
    <source>
        <strain evidence="2">K_DeepCast_150m_m2_040</strain>
    </source>
</reference>
<gene>
    <name evidence="2" type="ORF">FJY68_03280</name>
</gene>